<feature type="region of interest" description="Disordered" evidence="1">
    <location>
        <begin position="247"/>
        <end position="272"/>
    </location>
</feature>
<comment type="caution">
    <text evidence="2">The sequence shown here is derived from an EMBL/GenBank/DDBJ whole genome shotgun (WGS) entry which is preliminary data.</text>
</comment>
<feature type="compositionally biased region" description="Polar residues" evidence="1">
    <location>
        <begin position="54"/>
        <end position="83"/>
    </location>
</feature>
<feature type="region of interest" description="Disordered" evidence="1">
    <location>
        <begin position="1"/>
        <end position="148"/>
    </location>
</feature>
<protein>
    <recommendedName>
        <fullName evidence="4">Myb-like domain-containing protein</fullName>
    </recommendedName>
</protein>
<sequence>MPFNGNRPGLFTTGPKEKFKRNPANLPSNHTLKPNTSGAFKKRTLGSGGEDEPTPSSSAKKAKTEMTQAGPINNTPLGSSTAAQVVPDAVQSPGFNNGPSNNTNKNKSQVAQRQPERKRKPSAKKVLPSRQIPSSLDEASEEDRQLLGMRDAGTDWKAIRAKWEELTGETTGVSTLPNRYARLKESFTVIREEDHARLLEAKREVEESFENQKWDLVARVVQEKGGDGYAGVVLQRGYKKMMTQGMGVAPPAGVRDPDFEIESLEEGEEADE</sequence>
<reference evidence="2" key="1">
    <citation type="submission" date="2023-11" db="EMBL/GenBank/DDBJ databases">
        <authorList>
            <person name="Alioto T."/>
            <person name="Alioto T."/>
            <person name="Gomez Garrido J."/>
        </authorList>
    </citation>
    <scope>NUCLEOTIDE SEQUENCE</scope>
</reference>
<evidence type="ECO:0000313" key="2">
    <source>
        <dbReference type="EMBL" id="CAK3977487.1"/>
    </source>
</evidence>
<evidence type="ECO:0000256" key="1">
    <source>
        <dbReference type="SAM" id="MobiDB-lite"/>
    </source>
</evidence>
<organism evidence="2 3">
    <name type="scientific">Lecanosticta acicola</name>
    <dbReference type="NCBI Taxonomy" id="111012"/>
    <lineage>
        <taxon>Eukaryota</taxon>
        <taxon>Fungi</taxon>
        <taxon>Dikarya</taxon>
        <taxon>Ascomycota</taxon>
        <taxon>Pezizomycotina</taxon>
        <taxon>Dothideomycetes</taxon>
        <taxon>Dothideomycetidae</taxon>
        <taxon>Mycosphaerellales</taxon>
        <taxon>Mycosphaerellaceae</taxon>
        <taxon>Lecanosticta</taxon>
    </lineage>
</organism>
<keyword evidence="3" id="KW-1185">Reference proteome</keyword>
<dbReference type="AlphaFoldDB" id="A0AAI8YXD0"/>
<dbReference type="EMBL" id="CAVMBE010000018">
    <property type="protein sequence ID" value="CAK3977487.1"/>
    <property type="molecule type" value="Genomic_DNA"/>
</dbReference>
<feature type="compositionally biased region" description="Polar residues" evidence="1">
    <location>
        <begin position="25"/>
        <end position="38"/>
    </location>
</feature>
<proteinExistence type="predicted"/>
<dbReference type="Proteomes" id="UP001296104">
    <property type="component" value="Unassembled WGS sequence"/>
</dbReference>
<feature type="compositionally biased region" description="Acidic residues" evidence="1">
    <location>
        <begin position="259"/>
        <end position="272"/>
    </location>
</feature>
<name>A0AAI8YXD0_9PEZI</name>
<feature type="compositionally biased region" description="Low complexity" evidence="1">
    <location>
        <begin position="92"/>
        <end position="107"/>
    </location>
</feature>
<gene>
    <name evidence="2" type="ORF">LECACI_7A003705</name>
</gene>
<evidence type="ECO:0008006" key="4">
    <source>
        <dbReference type="Google" id="ProtNLM"/>
    </source>
</evidence>
<accession>A0AAI8YXD0</accession>
<evidence type="ECO:0000313" key="3">
    <source>
        <dbReference type="Proteomes" id="UP001296104"/>
    </source>
</evidence>